<evidence type="ECO:0000256" key="1">
    <source>
        <dbReference type="SAM" id="MobiDB-lite"/>
    </source>
</evidence>
<dbReference type="RefSeq" id="WP_368497838.1">
    <property type="nucleotide sequence ID" value="NZ_CP162511.1"/>
</dbReference>
<protein>
    <submittedName>
        <fullName evidence="2">Phytoene desaturase family protein</fullName>
    </submittedName>
</protein>
<dbReference type="Pfam" id="PF13450">
    <property type="entry name" value="NAD_binding_8"/>
    <property type="match status" value="1"/>
</dbReference>
<sequence length="541" mass="56220">MQAVENFDVVVVGGGHNGLVAAAYLAAAGQTVCVLERDDHLGGAAVSSYAFEGMDARLSRYSYLVSLLPQKIVDDLRLDVTLRRRRYSSYTPEPGTDRGLLIDNDDPVATRDSFASVGAAADADAFERFGADLARLAAAVWPTLTEPLPTRSELRALLGDDELWRAFVEEPVGVEIERRFASDLVRGVVATDALIGTFASVHEATLAQNVCFLYHVVGGGTGDWDVPVGGMGAVTGELERAARAAGAELRTGAEVVSVSPEGAVDYLDASTGATRRVQAGRVLANVAPALLDRLLGIDPAPGVPAPGDPTPGTPAAGTPAPEGAQVKVNLLLSRLPRLRDAQVSPEAAFGGTFHINELLSQLEAAHAEAEGGAVPRVVPAEIYCHSLTDPSILSPELQQAGAQTLTVFALHTPHRLLADGVTNARELGAAVLSSLDSVLAEPIEPLLLRDAHGEPCIEVKTTADLEAALGMPGGNIFHGSLSWPFVDDDAPLTTAAERWGVATGHPRILLCGSGSRRGGAVSGLGGYSAAMAVLEDGIDGA</sequence>
<organism evidence="2">
    <name type="scientific">Herbiconiux sp. A18JL235</name>
    <dbReference type="NCBI Taxonomy" id="3152363"/>
    <lineage>
        <taxon>Bacteria</taxon>
        <taxon>Bacillati</taxon>
        <taxon>Actinomycetota</taxon>
        <taxon>Actinomycetes</taxon>
        <taxon>Micrococcales</taxon>
        <taxon>Microbacteriaceae</taxon>
        <taxon>Herbiconiux</taxon>
    </lineage>
</organism>
<dbReference type="AlphaFoldDB" id="A0AB39BH67"/>
<dbReference type="PANTHER" id="PTHR10668:SF103">
    <property type="entry name" value="PYRIDINE NUCLEOTIDE-DISULFIDE OXIDOREDUCTASE DOMAIN-CONTAINING PROTEIN 2"/>
    <property type="match status" value="1"/>
</dbReference>
<feature type="compositionally biased region" description="Pro residues" evidence="1">
    <location>
        <begin position="301"/>
        <end position="312"/>
    </location>
</feature>
<gene>
    <name evidence="2" type="ORF">ABFY20_19355</name>
</gene>
<reference evidence="2" key="1">
    <citation type="submission" date="2024-05" db="EMBL/GenBank/DDBJ databases">
        <title>Herbiconiux sp. A18JL235.</title>
        <authorList>
            <person name="Zhang G."/>
        </authorList>
    </citation>
    <scope>NUCLEOTIDE SEQUENCE</scope>
    <source>
        <strain evidence="2">A18JL235</strain>
    </source>
</reference>
<dbReference type="PANTHER" id="PTHR10668">
    <property type="entry name" value="PHYTOENE DEHYDROGENASE"/>
    <property type="match status" value="1"/>
</dbReference>
<feature type="region of interest" description="Disordered" evidence="1">
    <location>
        <begin position="300"/>
        <end position="321"/>
    </location>
</feature>
<dbReference type="InterPro" id="IPR036188">
    <property type="entry name" value="FAD/NAD-bd_sf"/>
</dbReference>
<name>A0AB39BH67_9MICO</name>
<accession>A0AB39BH67</accession>
<dbReference type="Gene3D" id="3.50.50.60">
    <property type="entry name" value="FAD/NAD(P)-binding domain"/>
    <property type="match status" value="2"/>
</dbReference>
<dbReference type="EMBL" id="CP162511">
    <property type="protein sequence ID" value="XDI05450.1"/>
    <property type="molecule type" value="Genomic_DNA"/>
</dbReference>
<dbReference type="GO" id="GO:0005829">
    <property type="term" value="C:cytosol"/>
    <property type="evidence" value="ECO:0007669"/>
    <property type="project" value="TreeGrafter"/>
</dbReference>
<evidence type="ECO:0000313" key="2">
    <source>
        <dbReference type="EMBL" id="XDI05450.1"/>
    </source>
</evidence>
<dbReference type="SUPFAM" id="SSF51905">
    <property type="entry name" value="FAD/NAD(P)-binding domain"/>
    <property type="match status" value="1"/>
</dbReference>
<proteinExistence type="predicted"/>